<dbReference type="Gene3D" id="3.40.50.300">
    <property type="entry name" value="P-loop containing nucleotide triphosphate hydrolases"/>
    <property type="match status" value="1"/>
</dbReference>
<dbReference type="SUPFAM" id="SSF52540">
    <property type="entry name" value="P-loop containing nucleoside triphosphate hydrolases"/>
    <property type="match status" value="1"/>
</dbReference>
<keyword evidence="4" id="KW-1003">Cell membrane</keyword>
<evidence type="ECO:0000313" key="18">
    <source>
        <dbReference type="Proteomes" id="UP000230886"/>
    </source>
</evidence>
<evidence type="ECO:0000256" key="6">
    <source>
        <dbReference type="ARBA" id="ARBA00022741"/>
    </source>
</evidence>
<evidence type="ECO:0000256" key="1">
    <source>
        <dbReference type="ARBA" id="ARBA00004202"/>
    </source>
</evidence>
<evidence type="ECO:0000256" key="5">
    <source>
        <dbReference type="ARBA" id="ARBA00022596"/>
    </source>
</evidence>
<evidence type="ECO:0000256" key="7">
    <source>
        <dbReference type="ARBA" id="ARBA00022840"/>
    </source>
</evidence>
<evidence type="ECO:0000313" key="17">
    <source>
        <dbReference type="EMBL" id="PCK28577.1"/>
    </source>
</evidence>
<reference evidence="17 18" key="1">
    <citation type="submission" date="2017-07" db="EMBL/GenBank/DDBJ databases">
        <title>Draft sequence of Rhodococcus enclensis 23b-28.</title>
        <authorList>
            <person name="Besaury L."/>
            <person name="Sancelme M."/>
            <person name="Amato P."/>
            <person name="Lallement A."/>
            <person name="Delort A.-M."/>
        </authorList>
    </citation>
    <scope>NUCLEOTIDE SEQUENCE [LARGE SCALE GENOMIC DNA]</scope>
    <source>
        <strain evidence="17 18">23b-28</strain>
    </source>
</reference>
<evidence type="ECO:0000256" key="12">
    <source>
        <dbReference type="ARBA" id="ARBA00038669"/>
    </source>
</evidence>
<dbReference type="GO" id="GO:0015413">
    <property type="term" value="F:ABC-type nickel transporter activity"/>
    <property type="evidence" value="ECO:0007669"/>
    <property type="project" value="UniProtKB-EC"/>
</dbReference>
<dbReference type="GO" id="GO:0005524">
    <property type="term" value="F:ATP binding"/>
    <property type="evidence" value="ECO:0007669"/>
    <property type="project" value="UniProtKB-KW"/>
</dbReference>
<dbReference type="InterPro" id="IPR003439">
    <property type="entry name" value="ABC_transporter-like_ATP-bd"/>
</dbReference>
<evidence type="ECO:0000256" key="10">
    <source>
        <dbReference type="ARBA" id="ARBA00023112"/>
    </source>
</evidence>
<dbReference type="SMART" id="SM00382">
    <property type="entry name" value="AAA"/>
    <property type="match status" value="1"/>
</dbReference>
<evidence type="ECO:0000256" key="11">
    <source>
        <dbReference type="ARBA" id="ARBA00023136"/>
    </source>
</evidence>
<evidence type="ECO:0000256" key="2">
    <source>
        <dbReference type="ARBA" id="ARBA00005417"/>
    </source>
</evidence>
<evidence type="ECO:0000256" key="14">
    <source>
        <dbReference type="ARBA" id="ARBA00044143"/>
    </source>
</evidence>
<dbReference type="InterPro" id="IPR017871">
    <property type="entry name" value="ABC_transporter-like_CS"/>
</dbReference>
<comment type="subcellular location">
    <subcellularLocation>
        <location evidence="1">Cell membrane</location>
        <topology evidence="1">Peripheral membrane protein</topology>
    </subcellularLocation>
</comment>
<evidence type="ECO:0000256" key="13">
    <source>
        <dbReference type="ARBA" id="ARBA00039098"/>
    </source>
</evidence>
<evidence type="ECO:0000256" key="8">
    <source>
        <dbReference type="ARBA" id="ARBA00022967"/>
    </source>
</evidence>
<evidence type="ECO:0000256" key="9">
    <source>
        <dbReference type="ARBA" id="ARBA00023065"/>
    </source>
</evidence>
<name>A0A2A5JH16_RHOSG</name>
<organism evidence="17 18">
    <name type="scientific">Rhodococcus qingshengii</name>
    <dbReference type="NCBI Taxonomy" id="334542"/>
    <lineage>
        <taxon>Bacteria</taxon>
        <taxon>Bacillati</taxon>
        <taxon>Actinomycetota</taxon>
        <taxon>Actinomycetes</taxon>
        <taxon>Mycobacteriales</taxon>
        <taxon>Nocardiaceae</taxon>
        <taxon>Rhodococcus</taxon>
        <taxon>Rhodococcus erythropolis group</taxon>
    </lineage>
</organism>
<feature type="domain" description="ABC transporter" evidence="16">
    <location>
        <begin position="5"/>
        <end position="247"/>
    </location>
</feature>
<dbReference type="Pfam" id="PF00005">
    <property type="entry name" value="ABC_tran"/>
    <property type="match status" value="1"/>
</dbReference>
<evidence type="ECO:0000256" key="3">
    <source>
        <dbReference type="ARBA" id="ARBA00022448"/>
    </source>
</evidence>
<comment type="similarity">
    <text evidence="2">Belongs to the ABC transporter superfamily.</text>
</comment>
<dbReference type="Proteomes" id="UP000230886">
    <property type="component" value="Unassembled WGS sequence"/>
</dbReference>
<dbReference type="PANTHER" id="PTHR43297">
    <property type="entry name" value="OLIGOPEPTIDE TRANSPORT ATP-BINDING PROTEIN APPD"/>
    <property type="match status" value="1"/>
</dbReference>
<proteinExistence type="inferred from homology"/>
<gene>
    <name evidence="17" type="ORF">CHR55_04485</name>
</gene>
<keyword evidence="10" id="KW-0921">Nickel transport</keyword>
<comment type="caution">
    <text evidence="17">The sequence shown here is derived from an EMBL/GenBank/DDBJ whole genome shotgun (WGS) entry which is preliminary data.</text>
</comment>
<dbReference type="NCBIfam" id="TIGR01727">
    <property type="entry name" value="oligo_HPY"/>
    <property type="match status" value="1"/>
</dbReference>
<accession>A0A2A5JH16</accession>
<dbReference type="RefSeq" id="WP_099697009.1">
    <property type="nucleotide sequence ID" value="NZ_NOVD01000002.1"/>
</dbReference>
<comment type="catalytic activity">
    <reaction evidence="15">
        <text>Ni(2+)(out) + ATP + H2O = Ni(2+)(in) + ADP + phosphate + H(+)</text>
        <dbReference type="Rhea" id="RHEA:15557"/>
        <dbReference type="ChEBI" id="CHEBI:15377"/>
        <dbReference type="ChEBI" id="CHEBI:15378"/>
        <dbReference type="ChEBI" id="CHEBI:30616"/>
        <dbReference type="ChEBI" id="CHEBI:43474"/>
        <dbReference type="ChEBI" id="CHEBI:49786"/>
        <dbReference type="ChEBI" id="CHEBI:456216"/>
        <dbReference type="EC" id="7.2.2.11"/>
    </reaction>
    <physiologicalReaction direction="left-to-right" evidence="15">
        <dbReference type="Rhea" id="RHEA:15558"/>
    </physiologicalReaction>
</comment>
<sequence length="305" mass="32090">MNHGLRIESLTVRIPLLGGSVVHAASDIDLDVPAGTVTALAGESGCGKSIIATSVMNMLPPNASRTGTVTVGTPDLEIDVFSGTAFRGRHVALVPQSAATHLTPVRTARSQLQETIDALGSDHTCDALALRVGLEPSALDCYPHELSGGMAQRVAIAGALAGNPSVIVADEPTANLDRELTDHVMGLLRECADSGAAVLLITHDLASLTRSDIADRLAVMYASRIMETGPAALVFQDPLHDYTRDLLGALPSRGLTPMPGSPPQLTDLPEECVYHLRRPESKQSGGPTELVTLGDRTYRTLRKVG</sequence>
<evidence type="ECO:0000259" key="16">
    <source>
        <dbReference type="PROSITE" id="PS50893"/>
    </source>
</evidence>
<dbReference type="GO" id="GO:0005886">
    <property type="term" value="C:plasma membrane"/>
    <property type="evidence" value="ECO:0007669"/>
    <property type="project" value="UniProtKB-SubCell"/>
</dbReference>
<dbReference type="CDD" id="cd03257">
    <property type="entry name" value="ABC_NikE_OppD_transporters"/>
    <property type="match status" value="1"/>
</dbReference>
<dbReference type="GO" id="GO:0015833">
    <property type="term" value="P:peptide transport"/>
    <property type="evidence" value="ECO:0007669"/>
    <property type="project" value="InterPro"/>
</dbReference>
<keyword evidence="11" id="KW-0472">Membrane</keyword>
<dbReference type="GO" id="GO:0016887">
    <property type="term" value="F:ATP hydrolysis activity"/>
    <property type="evidence" value="ECO:0007669"/>
    <property type="project" value="InterPro"/>
</dbReference>
<keyword evidence="9" id="KW-0406">Ion transport</keyword>
<dbReference type="InterPro" id="IPR050388">
    <property type="entry name" value="ABC_Ni/Peptide_Import"/>
</dbReference>
<dbReference type="AlphaFoldDB" id="A0A2A5JH16"/>
<keyword evidence="5" id="KW-0533">Nickel</keyword>
<keyword evidence="3" id="KW-0813">Transport</keyword>
<dbReference type="EMBL" id="NOVD01000002">
    <property type="protein sequence ID" value="PCK28577.1"/>
    <property type="molecule type" value="Genomic_DNA"/>
</dbReference>
<dbReference type="Pfam" id="PF08352">
    <property type="entry name" value="oligo_HPY"/>
    <property type="match status" value="1"/>
</dbReference>
<dbReference type="PROSITE" id="PS00211">
    <property type="entry name" value="ABC_TRANSPORTER_1"/>
    <property type="match status" value="1"/>
</dbReference>
<keyword evidence="7 17" id="KW-0067">ATP-binding</keyword>
<keyword evidence="6" id="KW-0547">Nucleotide-binding</keyword>
<evidence type="ECO:0000256" key="15">
    <source>
        <dbReference type="ARBA" id="ARBA00048610"/>
    </source>
</evidence>
<dbReference type="EC" id="7.2.2.11" evidence="13"/>
<dbReference type="InterPro" id="IPR013563">
    <property type="entry name" value="Oligopep_ABC_C"/>
</dbReference>
<evidence type="ECO:0000256" key="4">
    <source>
        <dbReference type="ARBA" id="ARBA00022475"/>
    </source>
</evidence>
<keyword evidence="8" id="KW-1278">Translocase</keyword>
<comment type="subunit">
    <text evidence="12">The complex is composed of two ATP-binding proteins (NikD and NikE), two transmembrane proteins (NikB and NikC) and a solute-binding protein (NikA).</text>
</comment>
<dbReference type="PANTHER" id="PTHR43297:SF13">
    <property type="entry name" value="NICKEL ABC TRANSPORTER, ATP-BINDING PROTEIN"/>
    <property type="match status" value="1"/>
</dbReference>
<protein>
    <recommendedName>
        <fullName evidence="14">Nickel import system ATP-binding protein NikD</fullName>
        <ecNumber evidence="13">7.2.2.11</ecNumber>
    </recommendedName>
</protein>
<dbReference type="PROSITE" id="PS50893">
    <property type="entry name" value="ABC_TRANSPORTER_2"/>
    <property type="match status" value="1"/>
</dbReference>
<dbReference type="InterPro" id="IPR003593">
    <property type="entry name" value="AAA+_ATPase"/>
</dbReference>
<dbReference type="InterPro" id="IPR027417">
    <property type="entry name" value="P-loop_NTPase"/>
</dbReference>